<accession>A0ABV8Q7A0</accession>
<comment type="caution">
    <text evidence="12">The sequence shown here is derived from an EMBL/GenBank/DDBJ whole genome shotgun (WGS) entry which is preliminary data.</text>
</comment>
<evidence type="ECO:0000256" key="1">
    <source>
        <dbReference type="ARBA" id="ARBA00004496"/>
    </source>
</evidence>
<keyword evidence="5" id="KW-0808">Transferase</keyword>
<dbReference type="PROSITE" id="PS51094">
    <property type="entry name" value="PTS_EIIA_TYPE_2"/>
    <property type="match status" value="1"/>
</dbReference>
<evidence type="ECO:0000256" key="9">
    <source>
        <dbReference type="ARBA" id="ARBA00041175"/>
    </source>
</evidence>
<sequence>MPLLPELSDEAVAFDAVAADWRAAVRLAGAGLVRAGAATELYTERMIAVVDDFGPYIVVAPGLALAHARPGKDVRADGLSLVTLAEPVSFGHPHNDPVEIVIGLTSATNDAHVTNVAALANLFNDPAVFPALRAATTPDEARAVFRD</sequence>
<dbReference type="InterPro" id="IPR002178">
    <property type="entry name" value="PTS_EIIA_type-2_dom"/>
</dbReference>
<dbReference type="InterPro" id="IPR051351">
    <property type="entry name" value="Ascorbate-PTS_EIIA_comp"/>
</dbReference>
<dbReference type="InterPro" id="IPR016152">
    <property type="entry name" value="PTrfase/Anion_transptr"/>
</dbReference>
<evidence type="ECO:0000256" key="5">
    <source>
        <dbReference type="ARBA" id="ARBA00022679"/>
    </source>
</evidence>
<evidence type="ECO:0000313" key="12">
    <source>
        <dbReference type="EMBL" id="MFC4243478.1"/>
    </source>
</evidence>
<dbReference type="PANTHER" id="PTHR36203:SF1">
    <property type="entry name" value="ASCORBATE-SPECIFIC PTS SYSTEM EIIA COMPONENT"/>
    <property type="match status" value="1"/>
</dbReference>
<evidence type="ECO:0000256" key="7">
    <source>
        <dbReference type="ARBA" id="ARBA00022777"/>
    </source>
</evidence>
<keyword evidence="4" id="KW-0597">Phosphoprotein</keyword>
<proteinExistence type="predicted"/>
<organism evidence="12 13">
    <name type="scientific">Gryllotalpicola reticulitermitis</name>
    <dbReference type="NCBI Taxonomy" id="1184153"/>
    <lineage>
        <taxon>Bacteria</taxon>
        <taxon>Bacillati</taxon>
        <taxon>Actinomycetota</taxon>
        <taxon>Actinomycetes</taxon>
        <taxon>Micrococcales</taxon>
        <taxon>Microbacteriaceae</taxon>
        <taxon>Gryllotalpicola</taxon>
    </lineage>
</organism>
<keyword evidence="12" id="KW-0762">Sugar transport</keyword>
<evidence type="ECO:0000256" key="10">
    <source>
        <dbReference type="ARBA" id="ARBA00042072"/>
    </source>
</evidence>
<dbReference type="Pfam" id="PF00359">
    <property type="entry name" value="PTS_EIIA_2"/>
    <property type="match status" value="1"/>
</dbReference>
<protein>
    <recommendedName>
        <fullName evidence="9">Ascorbate-specific PTS system EIIA component</fullName>
    </recommendedName>
    <alternativeName>
        <fullName evidence="10">Ascorbate-specific phosphotransferase enzyme IIA component</fullName>
    </alternativeName>
</protein>
<evidence type="ECO:0000256" key="4">
    <source>
        <dbReference type="ARBA" id="ARBA00022553"/>
    </source>
</evidence>
<evidence type="ECO:0000256" key="6">
    <source>
        <dbReference type="ARBA" id="ARBA00022683"/>
    </source>
</evidence>
<dbReference type="EMBL" id="JBHSCN010000005">
    <property type="protein sequence ID" value="MFC4243478.1"/>
    <property type="molecule type" value="Genomic_DNA"/>
</dbReference>
<dbReference type="PANTHER" id="PTHR36203">
    <property type="entry name" value="ASCORBATE-SPECIFIC PTS SYSTEM EIIA COMPONENT"/>
    <property type="match status" value="1"/>
</dbReference>
<reference evidence="13" key="1">
    <citation type="journal article" date="2019" name="Int. J. Syst. Evol. Microbiol.">
        <title>The Global Catalogue of Microorganisms (GCM) 10K type strain sequencing project: providing services to taxonomists for standard genome sequencing and annotation.</title>
        <authorList>
            <consortium name="The Broad Institute Genomics Platform"/>
            <consortium name="The Broad Institute Genome Sequencing Center for Infectious Disease"/>
            <person name="Wu L."/>
            <person name="Ma J."/>
        </authorList>
    </citation>
    <scope>NUCLEOTIDE SEQUENCE [LARGE SCALE GENOMIC DNA]</scope>
    <source>
        <strain evidence="13">CGMCC 1.10363</strain>
    </source>
</reference>
<evidence type="ECO:0000256" key="8">
    <source>
        <dbReference type="ARBA" id="ARBA00037387"/>
    </source>
</evidence>
<evidence type="ECO:0000256" key="3">
    <source>
        <dbReference type="ARBA" id="ARBA00022490"/>
    </source>
</evidence>
<evidence type="ECO:0000259" key="11">
    <source>
        <dbReference type="PROSITE" id="PS51094"/>
    </source>
</evidence>
<name>A0ABV8Q7A0_9MICO</name>
<keyword evidence="7" id="KW-0418">Kinase</keyword>
<comment type="function">
    <text evidence="8">The phosphoenolpyruvate-dependent sugar phosphotransferase system (sugar PTS), a major carbohydrate active transport system, catalyzes the phosphorylation of incoming sugar substrates concomitantly with their translocation across the cell membrane. The enzyme II UlaABC PTS system is involved in ascorbate transport.</text>
</comment>
<gene>
    <name evidence="12" type="ORF">ACFOYW_08835</name>
</gene>
<evidence type="ECO:0000313" key="13">
    <source>
        <dbReference type="Proteomes" id="UP001595900"/>
    </source>
</evidence>
<dbReference type="Gene3D" id="3.40.930.10">
    <property type="entry name" value="Mannitol-specific EII, Chain A"/>
    <property type="match status" value="1"/>
</dbReference>
<dbReference type="RefSeq" id="WP_390228535.1">
    <property type="nucleotide sequence ID" value="NZ_JBHSCN010000005.1"/>
</dbReference>
<evidence type="ECO:0000256" key="2">
    <source>
        <dbReference type="ARBA" id="ARBA00022448"/>
    </source>
</evidence>
<dbReference type="SUPFAM" id="SSF55804">
    <property type="entry name" value="Phoshotransferase/anion transport protein"/>
    <property type="match status" value="1"/>
</dbReference>
<dbReference type="Proteomes" id="UP001595900">
    <property type="component" value="Unassembled WGS sequence"/>
</dbReference>
<keyword evidence="13" id="KW-1185">Reference proteome</keyword>
<keyword evidence="2" id="KW-0813">Transport</keyword>
<comment type="subcellular location">
    <subcellularLocation>
        <location evidence="1">Cytoplasm</location>
    </subcellularLocation>
</comment>
<keyword evidence="6" id="KW-0598">Phosphotransferase system</keyword>
<feature type="domain" description="PTS EIIA type-2" evidence="11">
    <location>
        <begin position="5"/>
        <end position="147"/>
    </location>
</feature>
<keyword evidence="3" id="KW-0963">Cytoplasm</keyword>